<comment type="caution">
    <text evidence="6">The sequence shown here is derived from an EMBL/GenBank/DDBJ whole genome shotgun (WGS) entry which is preliminary data.</text>
</comment>
<dbReference type="SUPFAM" id="SSF53850">
    <property type="entry name" value="Periplasmic binding protein-like II"/>
    <property type="match status" value="1"/>
</dbReference>
<dbReference type="InterPro" id="IPR001638">
    <property type="entry name" value="Solute-binding_3/MltF_N"/>
</dbReference>
<dbReference type="AlphaFoldDB" id="A0A2W2F0X6"/>
<reference evidence="6 7" key="1">
    <citation type="submission" date="2018-01" db="EMBL/GenBank/DDBJ databases">
        <title>Draft genome sequence of Sphaerisporangium sp. 7K107.</title>
        <authorList>
            <person name="Sahin N."/>
            <person name="Saygin H."/>
            <person name="Ay H."/>
        </authorList>
    </citation>
    <scope>NUCLEOTIDE SEQUENCE [LARGE SCALE GENOMIC DNA]</scope>
    <source>
        <strain evidence="6 7">7K107</strain>
    </source>
</reference>
<dbReference type="SMART" id="SM00062">
    <property type="entry name" value="PBPb"/>
    <property type="match status" value="1"/>
</dbReference>
<dbReference type="GO" id="GO:0006865">
    <property type="term" value="P:amino acid transport"/>
    <property type="evidence" value="ECO:0007669"/>
    <property type="project" value="TreeGrafter"/>
</dbReference>
<dbReference type="PANTHER" id="PTHR30085">
    <property type="entry name" value="AMINO ACID ABC TRANSPORTER PERMEASE"/>
    <property type="match status" value="1"/>
</dbReference>
<evidence type="ECO:0000259" key="5">
    <source>
        <dbReference type="SMART" id="SM00062"/>
    </source>
</evidence>
<proteinExistence type="inferred from homology"/>
<dbReference type="GO" id="GO:0005576">
    <property type="term" value="C:extracellular region"/>
    <property type="evidence" value="ECO:0007669"/>
    <property type="project" value="TreeGrafter"/>
</dbReference>
<keyword evidence="3" id="KW-0732">Signal</keyword>
<dbReference type="EMBL" id="POUA01000631">
    <property type="protein sequence ID" value="PZG19520.1"/>
    <property type="molecule type" value="Genomic_DNA"/>
</dbReference>
<organism evidence="6 7">
    <name type="scientific">Spongiactinospora gelatinilytica</name>
    <dbReference type="NCBI Taxonomy" id="2666298"/>
    <lineage>
        <taxon>Bacteria</taxon>
        <taxon>Bacillati</taxon>
        <taxon>Actinomycetota</taxon>
        <taxon>Actinomycetes</taxon>
        <taxon>Streptosporangiales</taxon>
        <taxon>Streptosporangiaceae</taxon>
        <taxon>Spongiactinospora</taxon>
    </lineage>
</organism>
<feature type="domain" description="Solute-binding protein family 3/N-terminal" evidence="5">
    <location>
        <begin position="79"/>
        <end position="302"/>
    </location>
</feature>
<keyword evidence="4" id="KW-0472">Membrane</keyword>
<dbReference type="Proteomes" id="UP000248544">
    <property type="component" value="Unassembled WGS sequence"/>
</dbReference>
<gene>
    <name evidence="6" type="ORF">C1I98_37930</name>
</gene>
<evidence type="ECO:0000256" key="3">
    <source>
        <dbReference type="ARBA" id="ARBA00022729"/>
    </source>
</evidence>
<keyword evidence="4" id="KW-0812">Transmembrane</keyword>
<comment type="similarity">
    <text evidence="1">Belongs to the bacterial solute-binding protein 3 family.</text>
</comment>
<feature type="transmembrane region" description="Helical" evidence="4">
    <location>
        <begin position="24"/>
        <end position="48"/>
    </location>
</feature>
<evidence type="ECO:0000256" key="1">
    <source>
        <dbReference type="ARBA" id="ARBA00010333"/>
    </source>
</evidence>
<name>A0A2W2F0X6_9ACTN</name>
<evidence type="ECO:0000256" key="2">
    <source>
        <dbReference type="ARBA" id="ARBA00022448"/>
    </source>
</evidence>
<dbReference type="Gene3D" id="3.40.190.10">
    <property type="entry name" value="Periplasmic binding protein-like II"/>
    <property type="match status" value="2"/>
</dbReference>
<evidence type="ECO:0000313" key="7">
    <source>
        <dbReference type="Proteomes" id="UP000248544"/>
    </source>
</evidence>
<protein>
    <submittedName>
        <fullName evidence="6">ABC transporter substrate-binding protein</fullName>
    </submittedName>
</protein>
<dbReference type="Pfam" id="PF00497">
    <property type="entry name" value="SBP_bac_3"/>
    <property type="match status" value="1"/>
</dbReference>
<keyword evidence="7" id="KW-1185">Reference proteome</keyword>
<dbReference type="PANTHER" id="PTHR30085:SF6">
    <property type="entry name" value="ABC TRANSPORTER GLUTAMINE-BINDING PROTEIN GLNH"/>
    <property type="match status" value="1"/>
</dbReference>
<dbReference type="GO" id="GO:0030288">
    <property type="term" value="C:outer membrane-bounded periplasmic space"/>
    <property type="evidence" value="ECO:0007669"/>
    <property type="project" value="TreeGrafter"/>
</dbReference>
<keyword evidence="2" id="KW-0813">Transport</keyword>
<dbReference type="InterPro" id="IPR051455">
    <property type="entry name" value="Bact_solute-bind_prot3"/>
</dbReference>
<accession>A0A2W2F0X6</accession>
<keyword evidence="4" id="KW-1133">Transmembrane helix</keyword>
<evidence type="ECO:0000256" key="4">
    <source>
        <dbReference type="SAM" id="Phobius"/>
    </source>
</evidence>
<sequence length="317" mass="34091">MPPAVHDGRTRPVQNRRFPVKTTVVTLVVLVIAGLGLLAWMGLLPSFFGSSAQSGESPGVQKPGAAPDSVLDWAEGTEPFTVGVRDGLPGVALNSGKGGKPAWAGFEVDLAREIAHALGVSPQRLTFKATDRAQRPALLAEGDVDMVVSTYSINKVDEVTFAGPYYLAHIDVLVKDGSSITTVKDLEGKRLCQPGAAFAVKAVQRVVDRVDLVPVADYSQCMDRLRTGRLDAVPGDDLLLAGFANREKLRYKVVGLKLSTERYSVALRAGDVRGCQAVQRAITALYRKGTVKSLLTRHFGNVEFAPEAEVPRMQPCR</sequence>
<evidence type="ECO:0000313" key="6">
    <source>
        <dbReference type="EMBL" id="PZG19520.1"/>
    </source>
</evidence>